<dbReference type="InterPro" id="IPR002173">
    <property type="entry name" value="Carboh/pur_kinase_PfkB_CS"/>
</dbReference>
<evidence type="ECO:0000259" key="3">
    <source>
        <dbReference type="Pfam" id="PF00294"/>
    </source>
</evidence>
<evidence type="ECO:0000313" key="4">
    <source>
        <dbReference type="EMBL" id="PZQ46193.1"/>
    </source>
</evidence>
<dbReference type="Pfam" id="PF00294">
    <property type="entry name" value="PfkB"/>
    <property type="match status" value="1"/>
</dbReference>
<organism evidence="4 5">
    <name type="scientific">Rhodovulum sulfidophilum</name>
    <name type="common">Rhodobacter sulfidophilus</name>
    <dbReference type="NCBI Taxonomy" id="35806"/>
    <lineage>
        <taxon>Bacteria</taxon>
        <taxon>Pseudomonadati</taxon>
        <taxon>Pseudomonadota</taxon>
        <taxon>Alphaproteobacteria</taxon>
        <taxon>Rhodobacterales</taxon>
        <taxon>Paracoccaceae</taxon>
        <taxon>Rhodovulum</taxon>
    </lineage>
</organism>
<dbReference type="InterPro" id="IPR011611">
    <property type="entry name" value="PfkB_dom"/>
</dbReference>
<name>A0A2W5PUS0_RHOSU</name>
<sequence>MIVEFATFGSLGIDDLVFPDGSTMWGVPGGGSMYSAMGMAIWGGRPSVVAPVGDAYPFEAFRDRIDFSRCPRIDRTMRNWGLYEEDGTRHFTLRSTCRDYETFCAAPEAIGDAVFGGVHISAMPWAIQNDVARALRAAGVRHLSIDADDKYSDRMSRDDIAGLLTLADLFVPSWQDVRNMLPGRSPEDGLRELREIGAGVPVIAVKMGAEGALLHVAGDDRIVSIPTAAEVVVDVTGAGDAFAGGALLGYARTGDAVEAMVRGSVSASFALAAHGPAALLSATPDEIHRRAAALRGKITATPF</sequence>
<reference evidence="4 5" key="1">
    <citation type="submission" date="2017-08" db="EMBL/GenBank/DDBJ databases">
        <title>Infants hospitalized years apart are colonized by the same room-sourced microbial strains.</title>
        <authorList>
            <person name="Brooks B."/>
            <person name="Olm M.R."/>
            <person name="Firek B.A."/>
            <person name="Baker R."/>
            <person name="Thomas B.C."/>
            <person name="Morowitz M.J."/>
            <person name="Banfield J.F."/>
        </authorList>
    </citation>
    <scope>NUCLEOTIDE SEQUENCE [LARGE SCALE GENOMIC DNA]</scope>
    <source>
        <strain evidence="4">S2_005_002_R2_34</strain>
    </source>
</reference>
<accession>A0A2W5PUS0</accession>
<proteinExistence type="predicted"/>
<dbReference type="PANTHER" id="PTHR47098:SF2">
    <property type="entry name" value="PROTEIN MAK32"/>
    <property type="match status" value="1"/>
</dbReference>
<keyword evidence="2 4" id="KW-0418">Kinase</keyword>
<evidence type="ECO:0000313" key="5">
    <source>
        <dbReference type="Proteomes" id="UP000249185"/>
    </source>
</evidence>
<dbReference type="GO" id="GO:0016301">
    <property type="term" value="F:kinase activity"/>
    <property type="evidence" value="ECO:0007669"/>
    <property type="project" value="UniProtKB-KW"/>
</dbReference>
<dbReference type="InterPro" id="IPR029056">
    <property type="entry name" value="Ribokinase-like"/>
</dbReference>
<dbReference type="Gene3D" id="3.40.1190.20">
    <property type="match status" value="1"/>
</dbReference>
<feature type="domain" description="Carbohydrate kinase PfkB" evidence="3">
    <location>
        <begin position="22"/>
        <end position="278"/>
    </location>
</feature>
<comment type="caution">
    <text evidence="4">The sequence shown here is derived from an EMBL/GenBank/DDBJ whole genome shotgun (WGS) entry which is preliminary data.</text>
</comment>
<protein>
    <submittedName>
        <fullName evidence="4">Carbohydrate kinase</fullName>
    </submittedName>
</protein>
<dbReference type="AlphaFoldDB" id="A0A2W5PUS0"/>
<gene>
    <name evidence="4" type="ORF">DI556_21040</name>
</gene>
<evidence type="ECO:0000256" key="1">
    <source>
        <dbReference type="ARBA" id="ARBA00022679"/>
    </source>
</evidence>
<dbReference type="PANTHER" id="PTHR47098">
    <property type="entry name" value="PROTEIN MAK32"/>
    <property type="match status" value="1"/>
</dbReference>
<dbReference type="EMBL" id="QFPW01000029">
    <property type="protein sequence ID" value="PZQ46193.1"/>
    <property type="molecule type" value="Genomic_DNA"/>
</dbReference>
<keyword evidence="1" id="KW-0808">Transferase</keyword>
<dbReference type="PROSITE" id="PS00584">
    <property type="entry name" value="PFKB_KINASES_2"/>
    <property type="match status" value="1"/>
</dbReference>
<dbReference type="SUPFAM" id="SSF53613">
    <property type="entry name" value="Ribokinase-like"/>
    <property type="match status" value="1"/>
</dbReference>
<evidence type="ECO:0000256" key="2">
    <source>
        <dbReference type="ARBA" id="ARBA00022777"/>
    </source>
</evidence>
<dbReference type="Proteomes" id="UP000249185">
    <property type="component" value="Unassembled WGS sequence"/>
</dbReference>